<protein>
    <submittedName>
        <fullName evidence="1">Gamma-glutamyltransferase YwrD</fullName>
    </submittedName>
</protein>
<dbReference type="RefSeq" id="WP_048756721.1">
    <property type="nucleotide sequence ID" value="NZ_CCAZ020000001.1"/>
</dbReference>
<evidence type="ECO:0000313" key="1">
    <source>
        <dbReference type="EMBL" id="CEG08912.1"/>
    </source>
</evidence>
<organism evidence="1 2">
    <name type="scientific">Afipia felis</name>
    <name type="common">Cat scratch disease bacillus</name>
    <dbReference type="NCBI Taxonomy" id="1035"/>
    <lineage>
        <taxon>Bacteria</taxon>
        <taxon>Pseudomonadati</taxon>
        <taxon>Pseudomonadota</taxon>
        <taxon>Alphaproteobacteria</taxon>
        <taxon>Hyphomicrobiales</taxon>
        <taxon>Nitrobacteraceae</taxon>
        <taxon>Afipia</taxon>
    </lineage>
</organism>
<dbReference type="AlphaFoldDB" id="A0A090MRU6"/>
<dbReference type="InterPro" id="IPR029055">
    <property type="entry name" value="Ntn_hydrolases_N"/>
</dbReference>
<dbReference type="Gene3D" id="3.60.20.40">
    <property type="match status" value="1"/>
</dbReference>
<reference evidence="1 2" key="1">
    <citation type="journal article" date="2014" name="Genome Announc.">
        <title>Genome Sequence of Afipia felis Strain 76713, Isolated in Hospital Water Using an Amoeba Co-Culture Procedure.</title>
        <authorList>
            <person name="Benamar S."/>
            <person name="La Scola B."/>
            <person name="Croce O."/>
        </authorList>
    </citation>
    <scope>NUCLEOTIDE SEQUENCE [LARGE SCALE GENOMIC DNA]</scope>
    <source>
        <strain evidence="1 2">76713</strain>
    </source>
</reference>
<dbReference type="InterPro" id="IPR043137">
    <property type="entry name" value="GGT_ssub_C"/>
</dbReference>
<dbReference type="GO" id="GO:0016740">
    <property type="term" value="F:transferase activity"/>
    <property type="evidence" value="ECO:0007669"/>
    <property type="project" value="UniProtKB-KW"/>
</dbReference>
<dbReference type="SUPFAM" id="SSF56235">
    <property type="entry name" value="N-terminal nucleophile aminohydrolases (Ntn hydrolases)"/>
    <property type="match status" value="1"/>
</dbReference>
<dbReference type="InterPro" id="IPR052896">
    <property type="entry name" value="GGT-like_enzyme"/>
</dbReference>
<dbReference type="PANTHER" id="PTHR43881">
    <property type="entry name" value="GAMMA-GLUTAMYLTRANSPEPTIDASE (AFU_ORTHOLOGUE AFUA_4G13580)"/>
    <property type="match status" value="1"/>
</dbReference>
<accession>A0A090MRU6</accession>
<keyword evidence="2" id="KW-1185">Reference proteome</keyword>
<dbReference type="STRING" id="1035.BN961_02332"/>
<dbReference type="Proteomes" id="UP000035762">
    <property type="component" value="Unassembled WGS sequence"/>
</dbReference>
<dbReference type="InterPro" id="IPR043138">
    <property type="entry name" value="GGT_lsub"/>
</dbReference>
<dbReference type="PRINTS" id="PR01210">
    <property type="entry name" value="GGTRANSPTASE"/>
</dbReference>
<dbReference type="OrthoDB" id="9781342at2"/>
<dbReference type="Gene3D" id="1.10.246.130">
    <property type="match status" value="1"/>
</dbReference>
<gene>
    <name evidence="1" type="primary">ywrD_2</name>
    <name evidence="1" type="ORF">BN961_02332</name>
</gene>
<name>A0A090MRU6_AFIFE</name>
<proteinExistence type="predicted"/>
<sequence>MLQTVRSTRGMAVAPHALAAQAAVDILRAGGNAIEAMIAAASTIAVVYPHMNSIGGDGFWTISCPGKPVVAIEACGAAAGSISSDYYTAKGFAKIPSRGPDSANTVAGTIGGWQAALDISKEWGGRLPLGRLLENAIFYAEDGIAVTRSQSVTTTKKLGELQAIPGFAETFLVNGKVPQAGDRMRLAQLGKTLRALADDGLDSFYRGRLAASIAKELKALGSPVSAEDLAKYRATVRKPLELQHSLGQIYNMTPPTQGLVSLIILGLLDRLDINRFGPESAEYIHCVVEATKQAFMIRDSHITDLDFMDADPQSFLAPDHLDKLTTAIRMDKALPWGQGKGPADTVWMGVIDGEGRAVSFIQSIYHEYGSGIVLSETGLNWQNRGCSFSLDPQHINALAPNKKPFHTLNPALARLNDGRVMVYGTMGGDGQPQTQAAVFTRYAVYNQTMQAAITAPRWLLGRTWGDDTDSLKLEGRFPEETRRKLEALGHEVEMVEDFDEIVGHAGGIARFANGVLEGGSDPRSNGGVAGF</sequence>
<dbReference type="Pfam" id="PF01019">
    <property type="entry name" value="G_glu_transpept"/>
    <property type="match status" value="1"/>
</dbReference>
<comment type="caution">
    <text evidence="1">The sequence shown here is derived from an EMBL/GenBank/DDBJ whole genome shotgun (WGS) entry which is preliminary data.</text>
</comment>
<dbReference type="EMBL" id="CCAZ020000001">
    <property type="protein sequence ID" value="CEG08912.1"/>
    <property type="molecule type" value="Genomic_DNA"/>
</dbReference>
<evidence type="ECO:0000313" key="2">
    <source>
        <dbReference type="Proteomes" id="UP000035762"/>
    </source>
</evidence>
<dbReference type="PANTHER" id="PTHR43881:SF5">
    <property type="entry name" value="GAMMA-GLUTAMYLTRANSPEPTIDASE"/>
    <property type="match status" value="1"/>
</dbReference>